<feature type="compositionally biased region" description="Basic and acidic residues" evidence="1">
    <location>
        <begin position="31"/>
        <end position="53"/>
    </location>
</feature>
<evidence type="ECO:0000313" key="2">
    <source>
        <dbReference type="EMBL" id="WUQ15832.1"/>
    </source>
</evidence>
<reference evidence="2" key="1">
    <citation type="submission" date="2022-10" db="EMBL/GenBank/DDBJ databases">
        <title>The complete genomes of actinobacterial strains from the NBC collection.</title>
        <authorList>
            <person name="Joergensen T.S."/>
            <person name="Alvarez Arevalo M."/>
            <person name="Sterndorff E.B."/>
            <person name="Faurdal D."/>
            <person name="Vuksanovic O."/>
            <person name="Mourched A.-S."/>
            <person name="Charusanti P."/>
            <person name="Shaw S."/>
            <person name="Blin K."/>
            <person name="Weber T."/>
        </authorList>
    </citation>
    <scope>NUCLEOTIDE SEQUENCE</scope>
    <source>
        <strain evidence="2">NBC_00248</strain>
    </source>
</reference>
<proteinExistence type="predicted"/>
<feature type="region of interest" description="Disordered" evidence="1">
    <location>
        <begin position="1"/>
        <end position="89"/>
    </location>
</feature>
<dbReference type="Proteomes" id="UP001432039">
    <property type="component" value="Chromosome"/>
</dbReference>
<sequence length="117" mass="12412">MVREVGGERRQVGSHSTTRKGALAPAVGAVAHEREKAAAAPDRRGTPRLERLRCTVKPFDASNPSYTGDPHARGWPKIGPDQEGTVTGSLSGLFSNGGQQLCQDRITILVPDGSIQP</sequence>
<name>A0ABZ1TKR3_STRVG</name>
<protein>
    <submittedName>
        <fullName evidence="2">Uncharacterized protein</fullName>
    </submittedName>
</protein>
<dbReference type="EMBL" id="CP108090">
    <property type="protein sequence ID" value="WUQ15832.1"/>
    <property type="molecule type" value="Genomic_DNA"/>
</dbReference>
<organism evidence="2 3">
    <name type="scientific">Streptomyces virginiae</name>
    <name type="common">Streptomyces cinnamonensis</name>
    <dbReference type="NCBI Taxonomy" id="1961"/>
    <lineage>
        <taxon>Bacteria</taxon>
        <taxon>Bacillati</taxon>
        <taxon>Actinomycetota</taxon>
        <taxon>Actinomycetes</taxon>
        <taxon>Kitasatosporales</taxon>
        <taxon>Streptomycetaceae</taxon>
        <taxon>Streptomyces</taxon>
    </lineage>
</organism>
<dbReference type="RefSeq" id="WP_328964211.1">
    <property type="nucleotide sequence ID" value="NZ_CP108090.1"/>
</dbReference>
<evidence type="ECO:0000313" key="3">
    <source>
        <dbReference type="Proteomes" id="UP001432039"/>
    </source>
</evidence>
<feature type="compositionally biased region" description="Basic and acidic residues" evidence="1">
    <location>
        <begin position="1"/>
        <end position="11"/>
    </location>
</feature>
<gene>
    <name evidence="2" type="ORF">OG517_32960</name>
</gene>
<keyword evidence="3" id="KW-1185">Reference proteome</keyword>
<evidence type="ECO:0000256" key="1">
    <source>
        <dbReference type="SAM" id="MobiDB-lite"/>
    </source>
</evidence>
<accession>A0ABZ1TKR3</accession>